<protein>
    <submittedName>
        <fullName evidence="1">Uncharacterized protein</fullName>
    </submittedName>
</protein>
<organism evidence="1 2">
    <name type="scientific">Musa troglodytarum</name>
    <name type="common">fe'i banana</name>
    <dbReference type="NCBI Taxonomy" id="320322"/>
    <lineage>
        <taxon>Eukaryota</taxon>
        <taxon>Viridiplantae</taxon>
        <taxon>Streptophyta</taxon>
        <taxon>Embryophyta</taxon>
        <taxon>Tracheophyta</taxon>
        <taxon>Spermatophyta</taxon>
        <taxon>Magnoliopsida</taxon>
        <taxon>Liliopsida</taxon>
        <taxon>Zingiberales</taxon>
        <taxon>Musaceae</taxon>
        <taxon>Musa</taxon>
    </lineage>
</organism>
<dbReference type="EMBL" id="CP097508">
    <property type="protein sequence ID" value="URE10656.1"/>
    <property type="molecule type" value="Genomic_DNA"/>
</dbReference>
<accession>A0A9E7KAS8</accession>
<proteinExistence type="predicted"/>
<name>A0A9E7KAS8_9LILI</name>
<dbReference type="Proteomes" id="UP001055439">
    <property type="component" value="Chromosome 6"/>
</dbReference>
<keyword evidence="2" id="KW-1185">Reference proteome</keyword>
<sequence length="42" mass="4822">MEVLQQLSLRFWPFSGVKSLFFCVSCVFELNSLCAEIHVKGK</sequence>
<evidence type="ECO:0000313" key="1">
    <source>
        <dbReference type="EMBL" id="URE10656.1"/>
    </source>
</evidence>
<evidence type="ECO:0000313" key="2">
    <source>
        <dbReference type="Proteomes" id="UP001055439"/>
    </source>
</evidence>
<gene>
    <name evidence="1" type="ORF">MUK42_35048</name>
</gene>
<reference evidence="1" key="1">
    <citation type="submission" date="2022-05" db="EMBL/GenBank/DDBJ databases">
        <title>The Musa troglodytarum L. genome provides insights into the mechanism of non-climacteric behaviour and enrichment of carotenoids.</title>
        <authorList>
            <person name="Wang J."/>
        </authorList>
    </citation>
    <scope>NUCLEOTIDE SEQUENCE</scope>
    <source>
        <tissue evidence="1">Leaf</tissue>
    </source>
</reference>
<dbReference type="AlphaFoldDB" id="A0A9E7KAS8"/>